<keyword evidence="4" id="KW-1185">Reference proteome</keyword>
<organism evidence="3 4">
    <name type="scientific">Basidiobolus ranarum</name>
    <dbReference type="NCBI Taxonomy" id="34480"/>
    <lineage>
        <taxon>Eukaryota</taxon>
        <taxon>Fungi</taxon>
        <taxon>Fungi incertae sedis</taxon>
        <taxon>Zoopagomycota</taxon>
        <taxon>Entomophthoromycotina</taxon>
        <taxon>Basidiobolomycetes</taxon>
        <taxon>Basidiobolales</taxon>
        <taxon>Basidiobolaceae</taxon>
        <taxon>Basidiobolus</taxon>
    </lineage>
</organism>
<feature type="region of interest" description="Disordered" evidence="1">
    <location>
        <begin position="427"/>
        <end position="480"/>
    </location>
</feature>
<comment type="caution">
    <text evidence="3">The sequence shown here is derived from an EMBL/GenBank/DDBJ whole genome shotgun (WGS) entry which is preliminary data.</text>
</comment>
<reference evidence="3 4" key="1">
    <citation type="submission" date="2023-04" db="EMBL/GenBank/DDBJ databases">
        <title>Genome of Basidiobolus ranarum AG-B5.</title>
        <authorList>
            <person name="Stajich J.E."/>
            <person name="Carter-House D."/>
            <person name="Gryganskyi A."/>
        </authorList>
    </citation>
    <scope>NUCLEOTIDE SEQUENCE [LARGE SCALE GENOMIC DNA]</scope>
    <source>
        <strain evidence="3 4">AG-B5</strain>
    </source>
</reference>
<feature type="compositionally biased region" description="Basic and acidic residues" evidence="1">
    <location>
        <begin position="92"/>
        <end position="114"/>
    </location>
</feature>
<evidence type="ECO:0000313" key="4">
    <source>
        <dbReference type="Proteomes" id="UP001479436"/>
    </source>
</evidence>
<evidence type="ECO:0000313" key="3">
    <source>
        <dbReference type="EMBL" id="KAK9765078.1"/>
    </source>
</evidence>
<sequence>MNPNNIEEWASTKIAGFLGFGPEDAGPLVQYLLTFKTADELVEHLQEMLGTSPQTASFVQEFVELRFPPKPSSNSNSATPRQANAQTFKPIEQAKSKQWKDEGNVYRKSDKDEVYMPGGRNAKKSKKKSKEQSLLISDTLSSSKSSASNALPQASAPHKEEESKKKKGLSTAEWDEQYEKLLKETAATRAPCDCLATKHPLLTNCLNCGKIICAREGPGPCMFCDTPVFSQEQQMQLLLELKKAKKAKPKNNLRRKVPAGQKSNLLYIEKVTGSAVNTRSDAEDAEAMTRAQAHKNQLLEYDRTSAKRSHVIDQASDFSIPVDPNDKWLSPQEKALALKLYQEQEKRKAFEEDRRKRGTHSITIDLSGRRVISGPVIEAPDDGVNETLQELEKLKIEESRKAQASTSSGYYARNPLLKGINAPTFISSKQISKDEQREQASDEESPKKKNTRRRVRLDHLDEDTPRSGANSKPSLVASEV</sequence>
<feature type="compositionally biased region" description="Low complexity" evidence="1">
    <location>
        <begin position="133"/>
        <end position="148"/>
    </location>
</feature>
<dbReference type="PANTHER" id="PTHR12963">
    <property type="entry name" value="THYROID RECEPTOR INTERACTING PROTEIN RELATED"/>
    <property type="match status" value="1"/>
</dbReference>
<evidence type="ECO:0000259" key="2">
    <source>
        <dbReference type="Pfam" id="PF06221"/>
    </source>
</evidence>
<dbReference type="Proteomes" id="UP001479436">
    <property type="component" value="Unassembled WGS sequence"/>
</dbReference>
<feature type="domain" description="TRIP4/RQT4 C2HC5-type zinc finger" evidence="2">
    <location>
        <begin position="190"/>
        <end position="237"/>
    </location>
</feature>
<dbReference type="PANTHER" id="PTHR12963:SF4">
    <property type="entry name" value="ACTIVATING SIGNAL COINTEGRATOR 1"/>
    <property type="match status" value="1"/>
</dbReference>
<accession>A0ABR2WUB5</accession>
<dbReference type="InterPro" id="IPR009349">
    <property type="entry name" value="TRIP4/RQT4_C2HC5_Znf"/>
</dbReference>
<feature type="region of interest" description="Disordered" evidence="1">
    <location>
        <begin position="67"/>
        <end position="171"/>
    </location>
</feature>
<protein>
    <recommendedName>
        <fullName evidence="2">TRIP4/RQT4 C2HC5-type zinc finger domain-containing protein</fullName>
    </recommendedName>
</protein>
<evidence type="ECO:0000256" key="1">
    <source>
        <dbReference type="SAM" id="MobiDB-lite"/>
    </source>
</evidence>
<dbReference type="Pfam" id="PF06221">
    <property type="entry name" value="zf-C2HC5"/>
    <property type="match status" value="1"/>
</dbReference>
<feature type="compositionally biased region" description="Basic and acidic residues" evidence="1">
    <location>
        <begin position="431"/>
        <end position="447"/>
    </location>
</feature>
<dbReference type="EMBL" id="JASJQH010000320">
    <property type="protein sequence ID" value="KAK9765078.1"/>
    <property type="molecule type" value="Genomic_DNA"/>
</dbReference>
<dbReference type="InterPro" id="IPR039128">
    <property type="entry name" value="TRIP4-like"/>
</dbReference>
<name>A0ABR2WUB5_9FUNG</name>
<gene>
    <name evidence="3" type="ORF">K7432_006884</name>
</gene>
<proteinExistence type="predicted"/>
<feature type="compositionally biased region" description="Polar residues" evidence="1">
    <location>
        <begin position="72"/>
        <end position="87"/>
    </location>
</feature>